<evidence type="ECO:0000313" key="1">
    <source>
        <dbReference type="EMBL" id="KAK8759138.1"/>
    </source>
</evidence>
<protein>
    <submittedName>
        <fullName evidence="1">Uncharacterized protein</fullName>
    </submittedName>
</protein>
<comment type="caution">
    <text evidence="1">The sequence shown here is derived from an EMBL/GenBank/DDBJ whole genome shotgun (WGS) entry which is preliminary data.</text>
</comment>
<organism evidence="1 2">
    <name type="scientific">Amblyomma americanum</name>
    <name type="common">Lone star tick</name>
    <dbReference type="NCBI Taxonomy" id="6943"/>
    <lineage>
        <taxon>Eukaryota</taxon>
        <taxon>Metazoa</taxon>
        <taxon>Ecdysozoa</taxon>
        <taxon>Arthropoda</taxon>
        <taxon>Chelicerata</taxon>
        <taxon>Arachnida</taxon>
        <taxon>Acari</taxon>
        <taxon>Parasitiformes</taxon>
        <taxon>Ixodida</taxon>
        <taxon>Ixodoidea</taxon>
        <taxon>Ixodidae</taxon>
        <taxon>Amblyomminae</taxon>
        <taxon>Amblyomma</taxon>
    </lineage>
</organism>
<gene>
    <name evidence="1" type="ORF">V5799_003236</name>
</gene>
<dbReference type="EMBL" id="JARKHS020033389">
    <property type="protein sequence ID" value="KAK8759138.1"/>
    <property type="molecule type" value="Genomic_DNA"/>
</dbReference>
<accession>A0AAQ4D9J8</accession>
<evidence type="ECO:0000313" key="2">
    <source>
        <dbReference type="Proteomes" id="UP001321473"/>
    </source>
</evidence>
<proteinExistence type="predicted"/>
<sequence>MLRTGFRFHAEVQGAHEEAVLHIQGAAEHAQVQTERVEEHCEGERLAITRPLCLFQLCQKYRGIVLFSNGSVRRATYIIAYVYPRRLRPARPNASPQAICANVKALVLLLLRDVAPVVLVAKVLPRCFALTDAEASRRLLNRKLTAARTRLAWVPTRMRYWCK</sequence>
<reference evidence="1 2" key="1">
    <citation type="journal article" date="2023" name="Arcadia Sci">
        <title>De novo assembly of a long-read Amblyomma americanum tick genome.</title>
        <authorList>
            <person name="Chou S."/>
            <person name="Poskanzer K.E."/>
            <person name="Rollins M."/>
            <person name="Thuy-Boun P.S."/>
        </authorList>
    </citation>
    <scope>NUCLEOTIDE SEQUENCE [LARGE SCALE GENOMIC DNA]</scope>
    <source>
        <strain evidence="1">F_SG_1</strain>
        <tissue evidence="1">Salivary glands</tissue>
    </source>
</reference>
<name>A0AAQ4D9J8_AMBAM</name>
<keyword evidence="2" id="KW-1185">Reference proteome</keyword>
<dbReference type="AlphaFoldDB" id="A0AAQ4D9J8"/>
<dbReference type="Proteomes" id="UP001321473">
    <property type="component" value="Unassembled WGS sequence"/>
</dbReference>